<name>A0A1N6CLR4_9SPHN</name>
<dbReference type="EMBL" id="FSQW01000001">
    <property type="protein sequence ID" value="SIN59513.1"/>
    <property type="molecule type" value="Genomic_DNA"/>
</dbReference>
<dbReference type="Pfam" id="PF18967">
    <property type="entry name" value="PycTM"/>
    <property type="match status" value="1"/>
</dbReference>
<feature type="domain" description="Pycsar effector protein" evidence="9">
    <location>
        <begin position="19"/>
        <end position="166"/>
    </location>
</feature>
<dbReference type="InterPro" id="IPR043760">
    <property type="entry name" value="PycTM_dom"/>
</dbReference>
<dbReference type="AlphaFoldDB" id="A0A1N6CLR4"/>
<dbReference type="GO" id="GO:0000166">
    <property type="term" value="F:nucleotide binding"/>
    <property type="evidence" value="ECO:0007669"/>
    <property type="project" value="UniProtKB-KW"/>
</dbReference>
<dbReference type="GO" id="GO:0005886">
    <property type="term" value="C:plasma membrane"/>
    <property type="evidence" value="ECO:0007669"/>
    <property type="project" value="UniProtKB-SubCell"/>
</dbReference>
<protein>
    <recommendedName>
        <fullName evidence="9">Pycsar effector protein domain-containing protein</fullName>
    </recommendedName>
</protein>
<keyword evidence="6" id="KW-0051">Antiviral defense</keyword>
<keyword evidence="7 8" id="KW-0472">Membrane</keyword>
<reference evidence="11" key="1">
    <citation type="submission" date="2016-11" db="EMBL/GenBank/DDBJ databases">
        <authorList>
            <person name="Varghese N."/>
            <person name="Submissions S."/>
        </authorList>
    </citation>
    <scope>NUCLEOTIDE SEQUENCE [LARGE SCALE GENOMIC DNA]</scope>
    <source>
        <strain evidence="11">DSM 22363</strain>
    </source>
</reference>
<evidence type="ECO:0000256" key="4">
    <source>
        <dbReference type="ARBA" id="ARBA00022741"/>
    </source>
</evidence>
<dbReference type="OrthoDB" id="338959at2"/>
<feature type="transmembrane region" description="Helical" evidence="8">
    <location>
        <begin position="151"/>
        <end position="169"/>
    </location>
</feature>
<accession>A0A1N6CLR4</accession>
<evidence type="ECO:0000259" key="9">
    <source>
        <dbReference type="Pfam" id="PF18967"/>
    </source>
</evidence>
<feature type="transmembrane region" description="Helical" evidence="8">
    <location>
        <begin position="38"/>
        <end position="55"/>
    </location>
</feature>
<evidence type="ECO:0000256" key="3">
    <source>
        <dbReference type="ARBA" id="ARBA00022692"/>
    </source>
</evidence>
<keyword evidence="2" id="KW-1003">Cell membrane</keyword>
<proteinExistence type="predicted"/>
<keyword evidence="5 8" id="KW-1133">Transmembrane helix</keyword>
<keyword evidence="4" id="KW-0547">Nucleotide-binding</keyword>
<evidence type="ECO:0000256" key="5">
    <source>
        <dbReference type="ARBA" id="ARBA00022989"/>
    </source>
</evidence>
<evidence type="ECO:0000256" key="7">
    <source>
        <dbReference type="ARBA" id="ARBA00023136"/>
    </source>
</evidence>
<feature type="transmembrane region" description="Helical" evidence="8">
    <location>
        <begin position="61"/>
        <end position="83"/>
    </location>
</feature>
<evidence type="ECO:0000256" key="6">
    <source>
        <dbReference type="ARBA" id="ARBA00023118"/>
    </source>
</evidence>
<dbReference type="STRING" id="1123272.SAMN02745824_0041"/>
<keyword evidence="3 8" id="KW-0812">Transmembrane</keyword>
<comment type="subcellular location">
    <subcellularLocation>
        <location evidence="1">Cell membrane</location>
    </subcellularLocation>
</comment>
<evidence type="ECO:0000313" key="10">
    <source>
        <dbReference type="EMBL" id="SIN59513.1"/>
    </source>
</evidence>
<evidence type="ECO:0000256" key="2">
    <source>
        <dbReference type="ARBA" id="ARBA00022475"/>
    </source>
</evidence>
<evidence type="ECO:0000313" key="11">
    <source>
        <dbReference type="Proteomes" id="UP000185192"/>
    </source>
</evidence>
<evidence type="ECO:0000256" key="1">
    <source>
        <dbReference type="ARBA" id="ARBA00004236"/>
    </source>
</evidence>
<dbReference type="RefSeq" id="WP_074203176.1">
    <property type="nucleotide sequence ID" value="NZ_FSQW01000001.1"/>
</dbReference>
<gene>
    <name evidence="10" type="ORF">SAMN02745824_0041</name>
</gene>
<dbReference type="GO" id="GO:0051607">
    <property type="term" value="P:defense response to virus"/>
    <property type="evidence" value="ECO:0007669"/>
    <property type="project" value="UniProtKB-KW"/>
</dbReference>
<keyword evidence="11" id="KW-1185">Reference proteome</keyword>
<dbReference type="Proteomes" id="UP000185192">
    <property type="component" value="Unassembled WGS sequence"/>
</dbReference>
<sequence>MAADSDSPGQEWPAEVIQLLRTTQQHHVQLSLMADHKANMLIGATFVVFTLAIGQSHVSSFSLPLLILAISAFSAAGLAAIAVMPATKIRAGANPNILFFGAFSQMSEEEFKDQLLARNLREQEQVYRTMLRDIYQMGLVLEKKKYRYLGLAYRVFLIGLSLTFVTYLVEQVSGPLLGTT</sequence>
<organism evidence="10 11">
    <name type="scientific">Parasphingorhabdus marina DSM 22363</name>
    <dbReference type="NCBI Taxonomy" id="1123272"/>
    <lineage>
        <taxon>Bacteria</taxon>
        <taxon>Pseudomonadati</taxon>
        <taxon>Pseudomonadota</taxon>
        <taxon>Alphaproteobacteria</taxon>
        <taxon>Sphingomonadales</taxon>
        <taxon>Sphingomonadaceae</taxon>
        <taxon>Parasphingorhabdus</taxon>
    </lineage>
</organism>
<evidence type="ECO:0000256" key="8">
    <source>
        <dbReference type="SAM" id="Phobius"/>
    </source>
</evidence>